<protein>
    <submittedName>
        <fullName evidence="2">Uncharacterized protein</fullName>
    </submittedName>
</protein>
<keyword evidence="1" id="KW-0812">Transmembrane</keyword>
<dbReference type="EMBL" id="AYGX02000102">
    <property type="protein sequence ID" value="KRO26848.1"/>
    <property type="molecule type" value="Genomic_DNA"/>
</dbReference>
<gene>
    <name evidence="2" type="ORF">DY78_GL000532</name>
</gene>
<organism evidence="2 3">
    <name type="scientific">Lactiplantibacillus fabifermentans DSM 21115</name>
    <dbReference type="NCBI Taxonomy" id="1413187"/>
    <lineage>
        <taxon>Bacteria</taxon>
        <taxon>Bacillati</taxon>
        <taxon>Bacillota</taxon>
        <taxon>Bacilli</taxon>
        <taxon>Lactobacillales</taxon>
        <taxon>Lactobacillaceae</taxon>
        <taxon>Lactiplantibacillus</taxon>
    </lineage>
</organism>
<accession>A0A0R2NR09</accession>
<reference evidence="2 3" key="1">
    <citation type="journal article" date="2015" name="Genome Announc.">
        <title>Expanding the biotechnology potential of lactobacilli through comparative genomics of 213 strains and associated genera.</title>
        <authorList>
            <person name="Sun Z."/>
            <person name="Harris H.M."/>
            <person name="McCann A."/>
            <person name="Guo C."/>
            <person name="Argimon S."/>
            <person name="Zhang W."/>
            <person name="Yang X."/>
            <person name="Jeffery I.B."/>
            <person name="Cooney J.C."/>
            <person name="Kagawa T.F."/>
            <person name="Liu W."/>
            <person name="Song Y."/>
            <person name="Salvetti E."/>
            <person name="Wrobel A."/>
            <person name="Rasinkangas P."/>
            <person name="Parkhill J."/>
            <person name="Rea M.C."/>
            <person name="O'Sullivan O."/>
            <person name="Ritari J."/>
            <person name="Douillard F.P."/>
            <person name="Paul Ross R."/>
            <person name="Yang R."/>
            <person name="Briner A.E."/>
            <person name="Felis G.E."/>
            <person name="de Vos W.M."/>
            <person name="Barrangou R."/>
            <person name="Klaenhammer T.R."/>
            <person name="Caufield P.W."/>
            <person name="Cui Y."/>
            <person name="Zhang H."/>
            <person name="O'Toole P.W."/>
        </authorList>
    </citation>
    <scope>NUCLEOTIDE SEQUENCE [LARGE SCALE GENOMIC DNA]</scope>
    <source>
        <strain evidence="2 3">DSM 21115</strain>
    </source>
</reference>
<sequence length="169" mass="19517">MLNVLWHWLIVAIILVVVTSGVWRARHRLVIGKHVRDLGHFLHLHADQDLTYLYQLLQSVRWTMWLHWVTLAVNVSISVAIARGLLMPTGQLWVMWLLLAGLLLSDSGLTVVAWRTIKLVQRHYLRLVPRINEVELKALQRWLTVAIVVSFGSLMWVGGACWQLYQMLG</sequence>
<evidence type="ECO:0000313" key="2">
    <source>
        <dbReference type="EMBL" id="KRO26848.1"/>
    </source>
</evidence>
<feature type="transmembrane region" description="Helical" evidence="1">
    <location>
        <begin position="65"/>
        <end position="86"/>
    </location>
</feature>
<feature type="transmembrane region" description="Helical" evidence="1">
    <location>
        <begin position="6"/>
        <end position="23"/>
    </location>
</feature>
<dbReference type="RefSeq" id="WP_024624301.1">
    <property type="nucleotide sequence ID" value="NZ_AYGX02000102.1"/>
</dbReference>
<feature type="transmembrane region" description="Helical" evidence="1">
    <location>
        <begin position="142"/>
        <end position="165"/>
    </location>
</feature>
<name>A0A0R2NR09_9LACO</name>
<feature type="transmembrane region" description="Helical" evidence="1">
    <location>
        <begin position="92"/>
        <end position="114"/>
    </location>
</feature>
<evidence type="ECO:0000313" key="3">
    <source>
        <dbReference type="Proteomes" id="UP000050920"/>
    </source>
</evidence>
<comment type="caution">
    <text evidence="2">The sequence shown here is derived from an EMBL/GenBank/DDBJ whole genome shotgun (WGS) entry which is preliminary data.</text>
</comment>
<dbReference type="Proteomes" id="UP000050920">
    <property type="component" value="Unassembled WGS sequence"/>
</dbReference>
<proteinExistence type="predicted"/>
<keyword evidence="1" id="KW-0472">Membrane</keyword>
<keyword evidence="3" id="KW-1185">Reference proteome</keyword>
<evidence type="ECO:0000256" key="1">
    <source>
        <dbReference type="SAM" id="Phobius"/>
    </source>
</evidence>
<dbReference type="AlphaFoldDB" id="A0A0R2NR09"/>
<keyword evidence="1" id="KW-1133">Transmembrane helix</keyword>